<dbReference type="EMBL" id="LAZR01005296">
    <property type="protein sequence ID" value="KKN01118.1"/>
    <property type="molecule type" value="Genomic_DNA"/>
</dbReference>
<sequence>MAIECCDRCGHLVDLGRLSTLHAIEYIDSKPVCTDCITEKEWAKIDPDTVQEKGE</sequence>
<name>A0A0F9Q6W9_9ZZZZ</name>
<evidence type="ECO:0000313" key="1">
    <source>
        <dbReference type="EMBL" id="KKN01118.1"/>
    </source>
</evidence>
<reference evidence="1" key="1">
    <citation type="journal article" date="2015" name="Nature">
        <title>Complex archaea that bridge the gap between prokaryotes and eukaryotes.</title>
        <authorList>
            <person name="Spang A."/>
            <person name="Saw J.H."/>
            <person name="Jorgensen S.L."/>
            <person name="Zaremba-Niedzwiedzka K."/>
            <person name="Martijn J."/>
            <person name="Lind A.E."/>
            <person name="van Eijk R."/>
            <person name="Schleper C."/>
            <person name="Guy L."/>
            <person name="Ettema T.J."/>
        </authorList>
    </citation>
    <scope>NUCLEOTIDE SEQUENCE</scope>
</reference>
<comment type="caution">
    <text evidence="1">The sequence shown here is derived from an EMBL/GenBank/DDBJ whole genome shotgun (WGS) entry which is preliminary data.</text>
</comment>
<dbReference type="AlphaFoldDB" id="A0A0F9Q6W9"/>
<proteinExistence type="predicted"/>
<protein>
    <recommendedName>
        <fullName evidence="2">LIM zinc-binding domain-containing protein</fullName>
    </recommendedName>
</protein>
<gene>
    <name evidence="1" type="ORF">LCGC14_1130890</name>
</gene>
<accession>A0A0F9Q6W9</accession>
<evidence type="ECO:0008006" key="2">
    <source>
        <dbReference type="Google" id="ProtNLM"/>
    </source>
</evidence>
<organism evidence="1">
    <name type="scientific">marine sediment metagenome</name>
    <dbReference type="NCBI Taxonomy" id="412755"/>
    <lineage>
        <taxon>unclassified sequences</taxon>
        <taxon>metagenomes</taxon>
        <taxon>ecological metagenomes</taxon>
    </lineage>
</organism>